<evidence type="ECO:0000256" key="5">
    <source>
        <dbReference type="SAM" id="Coils"/>
    </source>
</evidence>
<keyword evidence="4" id="KW-0804">Transcription</keyword>
<protein>
    <submittedName>
        <fullName evidence="7">LysR family transcriptional regulator</fullName>
    </submittedName>
</protein>
<comment type="similarity">
    <text evidence="1">Belongs to the LysR transcriptional regulatory family.</text>
</comment>
<dbReference type="InterPro" id="IPR036388">
    <property type="entry name" value="WH-like_DNA-bd_sf"/>
</dbReference>
<proteinExistence type="inferred from homology"/>
<feature type="coiled-coil region" evidence="5">
    <location>
        <begin position="70"/>
        <end position="97"/>
    </location>
</feature>
<name>A0ABU9CMG9_9BURK</name>
<dbReference type="Pfam" id="PF03466">
    <property type="entry name" value="LysR_substrate"/>
    <property type="match status" value="1"/>
</dbReference>
<gene>
    <name evidence="7" type="ORF">AACH10_22410</name>
</gene>
<dbReference type="InterPro" id="IPR005119">
    <property type="entry name" value="LysR_subst-bd"/>
</dbReference>
<accession>A0ABU9CMG9</accession>
<evidence type="ECO:0000256" key="3">
    <source>
        <dbReference type="ARBA" id="ARBA00023125"/>
    </source>
</evidence>
<evidence type="ECO:0000256" key="2">
    <source>
        <dbReference type="ARBA" id="ARBA00023015"/>
    </source>
</evidence>
<dbReference type="SUPFAM" id="SSF53850">
    <property type="entry name" value="Periplasmic binding protein-like II"/>
    <property type="match status" value="1"/>
</dbReference>
<dbReference type="CDD" id="cd08422">
    <property type="entry name" value="PBP2_CrgA_like"/>
    <property type="match status" value="1"/>
</dbReference>
<organism evidence="7 8">
    <name type="scientific">Pseudaquabacterium inlustre</name>
    <dbReference type="NCBI Taxonomy" id="2984192"/>
    <lineage>
        <taxon>Bacteria</taxon>
        <taxon>Pseudomonadati</taxon>
        <taxon>Pseudomonadota</taxon>
        <taxon>Betaproteobacteria</taxon>
        <taxon>Burkholderiales</taxon>
        <taxon>Sphaerotilaceae</taxon>
        <taxon>Pseudaquabacterium</taxon>
    </lineage>
</organism>
<comment type="caution">
    <text evidence="7">The sequence shown here is derived from an EMBL/GenBank/DDBJ whole genome shotgun (WGS) entry which is preliminary data.</text>
</comment>
<sequence length="308" mass="33409">MGISTDMLAAFVRVAERRGVTAAADDLGVTKSVVSKRVAQLEAEIKATLFSRSTRRVALTPAGEAYLDFARRALVEVAQAEERLRDLRAELSGQIRLTAPVSWGQKVLARQLPAFLQRHPGIEVELLLADRMMDIADERIDLALRWTTHPSPDLVVRPLASVGWVLVATPAYLAAAGTPTEPAALASHVCMCYWRESADDAWRLNDGGRVQPVRVRGRFHANNPEAVAEAALAGLGIAQLPDYLCTEALADGRLQRVLPEWTPVTSFGTRITAVTTPERLRITRNRALLDYLAEALSVAGSATDAASA</sequence>
<keyword evidence="5" id="KW-0175">Coiled coil</keyword>
<dbReference type="Proteomes" id="UP001365405">
    <property type="component" value="Unassembled WGS sequence"/>
</dbReference>
<dbReference type="RefSeq" id="WP_341412756.1">
    <property type="nucleotide sequence ID" value="NZ_JBBUTH010000010.1"/>
</dbReference>
<dbReference type="PANTHER" id="PTHR30537:SF5">
    <property type="entry name" value="HTH-TYPE TRANSCRIPTIONAL ACTIVATOR TTDR-RELATED"/>
    <property type="match status" value="1"/>
</dbReference>
<evidence type="ECO:0000313" key="8">
    <source>
        <dbReference type="Proteomes" id="UP001365405"/>
    </source>
</evidence>
<keyword evidence="2" id="KW-0805">Transcription regulation</keyword>
<keyword evidence="8" id="KW-1185">Reference proteome</keyword>
<keyword evidence="3" id="KW-0238">DNA-binding</keyword>
<evidence type="ECO:0000256" key="4">
    <source>
        <dbReference type="ARBA" id="ARBA00023163"/>
    </source>
</evidence>
<dbReference type="InterPro" id="IPR058163">
    <property type="entry name" value="LysR-type_TF_proteobact-type"/>
</dbReference>
<dbReference type="PANTHER" id="PTHR30537">
    <property type="entry name" value="HTH-TYPE TRANSCRIPTIONAL REGULATOR"/>
    <property type="match status" value="1"/>
</dbReference>
<evidence type="ECO:0000256" key="1">
    <source>
        <dbReference type="ARBA" id="ARBA00009437"/>
    </source>
</evidence>
<evidence type="ECO:0000313" key="7">
    <source>
        <dbReference type="EMBL" id="MEK8053023.1"/>
    </source>
</evidence>
<dbReference type="SUPFAM" id="SSF46785">
    <property type="entry name" value="Winged helix' DNA-binding domain"/>
    <property type="match status" value="1"/>
</dbReference>
<dbReference type="PROSITE" id="PS50931">
    <property type="entry name" value="HTH_LYSR"/>
    <property type="match status" value="1"/>
</dbReference>
<dbReference type="InterPro" id="IPR000847">
    <property type="entry name" value="LysR_HTH_N"/>
</dbReference>
<evidence type="ECO:0000259" key="6">
    <source>
        <dbReference type="PROSITE" id="PS50931"/>
    </source>
</evidence>
<dbReference type="Gene3D" id="3.40.190.290">
    <property type="match status" value="1"/>
</dbReference>
<dbReference type="Pfam" id="PF00126">
    <property type="entry name" value="HTH_1"/>
    <property type="match status" value="1"/>
</dbReference>
<dbReference type="Gene3D" id="1.10.10.10">
    <property type="entry name" value="Winged helix-like DNA-binding domain superfamily/Winged helix DNA-binding domain"/>
    <property type="match status" value="1"/>
</dbReference>
<dbReference type="InterPro" id="IPR036390">
    <property type="entry name" value="WH_DNA-bd_sf"/>
</dbReference>
<feature type="domain" description="HTH lysR-type" evidence="6">
    <location>
        <begin position="3"/>
        <end position="60"/>
    </location>
</feature>
<dbReference type="EMBL" id="JBBUTH010000010">
    <property type="protein sequence ID" value="MEK8053023.1"/>
    <property type="molecule type" value="Genomic_DNA"/>
</dbReference>
<reference evidence="7 8" key="1">
    <citation type="submission" date="2024-04" db="EMBL/GenBank/DDBJ databases">
        <title>Novel species of the genus Ideonella isolated from streams.</title>
        <authorList>
            <person name="Lu H."/>
        </authorList>
    </citation>
    <scope>NUCLEOTIDE SEQUENCE [LARGE SCALE GENOMIC DNA]</scope>
    <source>
        <strain evidence="7 8">DXS22W</strain>
    </source>
</reference>